<dbReference type="Proteomes" id="UP000326396">
    <property type="component" value="Linkage Group LG1"/>
</dbReference>
<protein>
    <submittedName>
        <fullName evidence="2">Uncharacterized protein</fullName>
    </submittedName>
</protein>
<feature type="region of interest" description="Disordered" evidence="1">
    <location>
        <begin position="159"/>
        <end position="179"/>
    </location>
</feature>
<evidence type="ECO:0000256" key="1">
    <source>
        <dbReference type="SAM" id="MobiDB-lite"/>
    </source>
</evidence>
<dbReference type="AlphaFoldDB" id="A0A5N6Q5S6"/>
<feature type="region of interest" description="Disordered" evidence="1">
    <location>
        <begin position="50"/>
        <end position="69"/>
    </location>
</feature>
<feature type="compositionally biased region" description="Polar residues" evidence="1">
    <location>
        <begin position="159"/>
        <end position="173"/>
    </location>
</feature>
<feature type="compositionally biased region" description="Polar residues" evidence="1">
    <location>
        <begin position="55"/>
        <end position="66"/>
    </location>
</feature>
<reference evidence="2 3" key="1">
    <citation type="submission" date="2019-05" db="EMBL/GenBank/DDBJ databases">
        <title>Mikania micrantha, genome provides insights into the molecular mechanism of rapid growth.</title>
        <authorList>
            <person name="Liu B."/>
        </authorList>
    </citation>
    <scope>NUCLEOTIDE SEQUENCE [LARGE SCALE GENOMIC DNA]</scope>
    <source>
        <strain evidence="2">NLD-2019</strain>
        <tissue evidence="2">Leaf</tissue>
    </source>
</reference>
<evidence type="ECO:0000313" key="3">
    <source>
        <dbReference type="Proteomes" id="UP000326396"/>
    </source>
</evidence>
<gene>
    <name evidence="2" type="ORF">E3N88_02522</name>
</gene>
<sequence>MKTCGQALKSADDRRLLSLLLDQWTATSIAGPVDLSGGTTKRREETGGALHWHHTGSSSDDPPTSHQRTHPIFSHHIQLVTFFYLVVISLAPANTSVPPTHPSLFLASNPAATPPRPLSATAPASSCDITTGLAPYHLSSSLSLNHDFDKPKVFPFSSSPTITRQAKTNSGDQTFDRCVPANGTSVEAAL</sequence>
<keyword evidence="3" id="KW-1185">Reference proteome</keyword>
<name>A0A5N6Q5S6_9ASTR</name>
<organism evidence="2 3">
    <name type="scientific">Mikania micrantha</name>
    <name type="common">bitter vine</name>
    <dbReference type="NCBI Taxonomy" id="192012"/>
    <lineage>
        <taxon>Eukaryota</taxon>
        <taxon>Viridiplantae</taxon>
        <taxon>Streptophyta</taxon>
        <taxon>Embryophyta</taxon>
        <taxon>Tracheophyta</taxon>
        <taxon>Spermatophyta</taxon>
        <taxon>Magnoliopsida</taxon>
        <taxon>eudicotyledons</taxon>
        <taxon>Gunneridae</taxon>
        <taxon>Pentapetalae</taxon>
        <taxon>asterids</taxon>
        <taxon>campanulids</taxon>
        <taxon>Asterales</taxon>
        <taxon>Asteraceae</taxon>
        <taxon>Asteroideae</taxon>
        <taxon>Heliantheae alliance</taxon>
        <taxon>Eupatorieae</taxon>
        <taxon>Mikania</taxon>
    </lineage>
</organism>
<proteinExistence type="predicted"/>
<accession>A0A5N6Q5S6</accession>
<evidence type="ECO:0000313" key="2">
    <source>
        <dbReference type="EMBL" id="KAD7479386.1"/>
    </source>
</evidence>
<dbReference type="EMBL" id="SZYD01000001">
    <property type="protein sequence ID" value="KAD7479386.1"/>
    <property type="molecule type" value="Genomic_DNA"/>
</dbReference>
<comment type="caution">
    <text evidence="2">The sequence shown here is derived from an EMBL/GenBank/DDBJ whole genome shotgun (WGS) entry which is preliminary data.</text>
</comment>